<keyword evidence="3" id="KW-1185">Reference proteome</keyword>
<evidence type="ECO:0000313" key="3">
    <source>
        <dbReference type="Proteomes" id="UP001529510"/>
    </source>
</evidence>
<protein>
    <submittedName>
        <fullName evidence="2">Uncharacterized protein</fullName>
    </submittedName>
</protein>
<dbReference type="AlphaFoldDB" id="A0ABD0RXU7"/>
<name>A0ABD0RXU7_CIRMR</name>
<feature type="non-terminal residue" evidence="2">
    <location>
        <position position="75"/>
    </location>
</feature>
<evidence type="ECO:0000313" key="2">
    <source>
        <dbReference type="EMBL" id="KAL0203370.1"/>
    </source>
</evidence>
<evidence type="ECO:0000256" key="1">
    <source>
        <dbReference type="SAM" id="MobiDB-lite"/>
    </source>
</evidence>
<feature type="region of interest" description="Disordered" evidence="1">
    <location>
        <begin position="49"/>
        <end position="75"/>
    </location>
</feature>
<organism evidence="2 3">
    <name type="scientific">Cirrhinus mrigala</name>
    <name type="common">Mrigala</name>
    <dbReference type="NCBI Taxonomy" id="683832"/>
    <lineage>
        <taxon>Eukaryota</taxon>
        <taxon>Metazoa</taxon>
        <taxon>Chordata</taxon>
        <taxon>Craniata</taxon>
        <taxon>Vertebrata</taxon>
        <taxon>Euteleostomi</taxon>
        <taxon>Actinopterygii</taxon>
        <taxon>Neopterygii</taxon>
        <taxon>Teleostei</taxon>
        <taxon>Ostariophysi</taxon>
        <taxon>Cypriniformes</taxon>
        <taxon>Cyprinidae</taxon>
        <taxon>Labeoninae</taxon>
        <taxon>Labeonini</taxon>
        <taxon>Cirrhinus</taxon>
    </lineage>
</organism>
<reference evidence="2 3" key="1">
    <citation type="submission" date="2024-05" db="EMBL/GenBank/DDBJ databases">
        <title>Genome sequencing and assembly of Indian major carp, Cirrhinus mrigala (Hamilton, 1822).</title>
        <authorList>
            <person name="Mohindra V."/>
            <person name="Chowdhury L.M."/>
            <person name="Lal K."/>
            <person name="Jena J.K."/>
        </authorList>
    </citation>
    <scope>NUCLEOTIDE SEQUENCE [LARGE SCALE GENOMIC DNA]</scope>
    <source>
        <strain evidence="2">CM1030</strain>
        <tissue evidence="2">Blood</tissue>
    </source>
</reference>
<dbReference type="PANTHER" id="PTHR10170:SF10">
    <property type="entry name" value="HUNTINGTIN"/>
    <property type="match status" value="1"/>
</dbReference>
<dbReference type="PANTHER" id="PTHR10170">
    <property type="entry name" value="HUNTINGTON DISEASE PROTEIN"/>
    <property type="match status" value="1"/>
</dbReference>
<dbReference type="Proteomes" id="UP001529510">
    <property type="component" value="Unassembled WGS sequence"/>
</dbReference>
<comment type="caution">
    <text evidence="2">The sequence shown here is derived from an EMBL/GenBank/DDBJ whole genome shotgun (WGS) entry which is preliminary data.</text>
</comment>
<accession>A0ABD0RXU7</accession>
<sequence length="75" mass="8198">ASVGTVQLWVSGILAILRVLISQSTEDIILSRIQELSLSPYLLSCPAIRRLRDDDPSPPEAPPTTMEDANGEPQR</sequence>
<feature type="non-terminal residue" evidence="2">
    <location>
        <position position="1"/>
    </location>
</feature>
<dbReference type="InterPro" id="IPR028426">
    <property type="entry name" value="Huntingtin_fam"/>
</dbReference>
<dbReference type="EMBL" id="JAMKFB020000001">
    <property type="protein sequence ID" value="KAL0203370.1"/>
    <property type="molecule type" value="Genomic_DNA"/>
</dbReference>
<gene>
    <name evidence="2" type="ORF">M9458_001388</name>
</gene>
<proteinExistence type="predicted"/>